<evidence type="ECO:0000256" key="8">
    <source>
        <dbReference type="ARBA" id="ARBA00039386"/>
    </source>
</evidence>
<keyword evidence="12" id="KW-1185">Reference proteome</keyword>
<proteinExistence type="inferred from homology"/>
<evidence type="ECO:0000313" key="11">
    <source>
        <dbReference type="EMBL" id="MCA6062546.1"/>
    </source>
</evidence>
<evidence type="ECO:0000256" key="4">
    <source>
        <dbReference type="ARBA" id="ARBA00022982"/>
    </source>
</evidence>
<comment type="cofactor">
    <cofactor evidence="7">
        <name>[2Fe-2S] cluster</name>
        <dbReference type="ChEBI" id="CHEBI:190135"/>
    </cofactor>
</comment>
<evidence type="ECO:0000256" key="5">
    <source>
        <dbReference type="ARBA" id="ARBA00023004"/>
    </source>
</evidence>
<dbReference type="RefSeq" id="WP_225671658.1">
    <property type="nucleotide sequence ID" value="NZ_JAEDAH010000011.1"/>
</dbReference>
<dbReference type="Pfam" id="PF04324">
    <property type="entry name" value="Fer2_BFD"/>
    <property type="match status" value="1"/>
</dbReference>
<comment type="caution">
    <text evidence="11">The sequence shown here is derived from an EMBL/GenBank/DDBJ whole genome shotgun (WGS) entry which is preliminary data.</text>
</comment>
<evidence type="ECO:0000256" key="3">
    <source>
        <dbReference type="ARBA" id="ARBA00022723"/>
    </source>
</evidence>
<evidence type="ECO:0000256" key="9">
    <source>
        <dbReference type="ARBA" id="ARBA00046332"/>
    </source>
</evidence>
<keyword evidence="1" id="KW-0813">Transport</keyword>
<dbReference type="InterPro" id="IPR052371">
    <property type="entry name" value="BFD-associated_ferredoxin"/>
</dbReference>
<evidence type="ECO:0000313" key="12">
    <source>
        <dbReference type="Proteomes" id="UP000714380"/>
    </source>
</evidence>
<sequence>MYVCLCKAVTSQQIEDAVVQGDSYAQIRQKYGVGTDCGCCGQSAKQLIRQTVANLPACEFSEAS</sequence>
<keyword evidence="6" id="KW-0411">Iron-sulfur</keyword>
<organism evidence="11 12">
    <name type="scientific">Thalassolituus marinus</name>
    <dbReference type="NCBI Taxonomy" id="671053"/>
    <lineage>
        <taxon>Bacteria</taxon>
        <taxon>Pseudomonadati</taxon>
        <taxon>Pseudomonadota</taxon>
        <taxon>Gammaproteobacteria</taxon>
        <taxon>Oceanospirillales</taxon>
        <taxon>Oceanospirillaceae</taxon>
        <taxon>Thalassolituus</taxon>
    </lineage>
</organism>
<keyword evidence="3" id="KW-0479">Metal-binding</keyword>
<dbReference type="InterPro" id="IPR007419">
    <property type="entry name" value="BFD-like_2Fe2S-bd_dom"/>
</dbReference>
<keyword evidence="5" id="KW-0408">Iron</keyword>
<evidence type="ECO:0000256" key="2">
    <source>
        <dbReference type="ARBA" id="ARBA00022714"/>
    </source>
</evidence>
<dbReference type="PANTHER" id="PTHR37424:SF1">
    <property type="entry name" value="BACTERIOFERRITIN-ASSOCIATED FERREDOXIN"/>
    <property type="match status" value="1"/>
</dbReference>
<dbReference type="Proteomes" id="UP000714380">
    <property type="component" value="Unassembled WGS sequence"/>
</dbReference>
<evidence type="ECO:0000256" key="7">
    <source>
        <dbReference type="ARBA" id="ARBA00034078"/>
    </source>
</evidence>
<feature type="domain" description="BFD-like [2Fe-2S]-binding" evidence="10">
    <location>
        <begin position="2"/>
        <end position="49"/>
    </location>
</feature>
<name>A0ABS7ZLE9_9GAMM</name>
<gene>
    <name evidence="11" type="ORF">I9W95_02890</name>
</gene>
<comment type="similarity">
    <text evidence="9">Belongs to the Bfd family.</text>
</comment>
<dbReference type="EMBL" id="JAEDAH010000011">
    <property type="protein sequence ID" value="MCA6062546.1"/>
    <property type="molecule type" value="Genomic_DNA"/>
</dbReference>
<dbReference type="Gene3D" id="1.10.10.1100">
    <property type="entry name" value="BFD-like [2Fe-2S]-binding domain"/>
    <property type="match status" value="1"/>
</dbReference>
<dbReference type="PANTHER" id="PTHR37424">
    <property type="entry name" value="BACTERIOFERRITIN-ASSOCIATED FERREDOXIN"/>
    <property type="match status" value="1"/>
</dbReference>
<evidence type="ECO:0000259" key="10">
    <source>
        <dbReference type="Pfam" id="PF04324"/>
    </source>
</evidence>
<keyword evidence="2" id="KW-0001">2Fe-2S</keyword>
<dbReference type="InterPro" id="IPR041854">
    <property type="entry name" value="BFD-like_2Fe2S-bd_dom_sf"/>
</dbReference>
<accession>A0ABS7ZLE9</accession>
<evidence type="ECO:0000256" key="1">
    <source>
        <dbReference type="ARBA" id="ARBA00022448"/>
    </source>
</evidence>
<evidence type="ECO:0000256" key="6">
    <source>
        <dbReference type="ARBA" id="ARBA00023014"/>
    </source>
</evidence>
<protein>
    <recommendedName>
        <fullName evidence="8">Bacterioferritin-associated ferredoxin</fullName>
    </recommendedName>
</protein>
<reference evidence="11 12" key="1">
    <citation type="submission" date="2020-12" db="EMBL/GenBank/DDBJ databases">
        <title>Novel Thalassolituus-related marine hydrocarbonoclastic bacteria mediated algae-derived hydrocarbons mineralization in twilight zone of the northern South China Sea.</title>
        <authorList>
            <person name="Dong C."/>
        </authorList>
    </citation>
    <scope>NUCLEOTIDE SEQUENCE [LARGE SCALE GENOMIC DNA]</scope>
    <source>
        <strain evidence="11 12">IMCC1826</strain>
    </source>
</reference>
<keyword evidence="4" id="KW-0249">Electron transport</keyword>